<sequence>SRVLLFGLKLQQIKEIREKKYIYNLKPFDKLSESGKQAHNKKLELALYNQVQNATKTLFCDNSTELQAKAIVRAMNIKKILHFAYRTLAAINHNLLCEWAIAKMQQTIINKINTIIKSLVFNLIPTLIYKIPDNEEINITNTEIIESFGLKKEL</sequence>
<keyword evidence="2" id="KW-1185">Reference proteome</keyword>
<evidence type="ECO:0000313" key="2">
    <source>
        <dbReference type="Proteomes" id="UP000789366"/>
    </source>
</evidence>
<protein>
    <submittedName>
        <fullName evidence="1">17118_t:CDS:1</fullName>
    </submittedName>
</protein>
<reference evidence="1" key="1">
    <citation type="submission" date="2021-06" db="EMBL/GenBank/DDBJ databases">
        <authorList>
            <person name="Kallberg Y."/>
            <person name="Tangrot J."/>
            <person name="Rosling A."/>
        </authorList>
    </citation>
    <scope>NUCLEOTIDE SEQUENCE</scope>
    <source>
        <strain evidence="1">28 12/20/2015</strain>
    </source>
</reference>
<feature type="non-terminal residue" evidence="1">
    <location>
        <position position="1"/>
    </location>
</feature>
<dbReference type="Proteomes" id="UP000789366">
    <property type="component" value="Unassembled WGS sequence"/>
</dbReference>
<evidence type="ECO:0000313" key="1">
    <source>
        <dbReference type="EMBL" id="CAG8475708.1"/>
    </source>
</evidence>
<comment type="caution">
    <text evidence="1">The sequence shown here is derived from an EMBL/GenBank/DDBJ whole genome shotgun (WGS) entry which is preliminary data.</text>
</comment>
<gene>
    <name evidence="1" type="ORF">SPELUC_LOCUS1897</name>
</gene>
<dbReference type="EMBL" id="CAJVPW010001112">
    <property type="protein sequence ID" value="CAG8475708.1"/>
    <property type="molecule type" value="Genomic_DNA"/>
</dbReference>
<organism evidence="1 2">
    <name type="scientific">Cetraspora pellucida</name>
    <dbReference type="NCBI Taxonomy" id="1433469"/>
    <lineage>
        <taxon>Eukaryota</taxon>
        <taxon>Fungi</taxon>
        <taxon>Fungi incertae sedis</taxon>
        <taxon>Mucoromycota</taxon>
        <taxon>Glomeromycotina</taxon>
        <taxon>Glomeromycetes</taxon>
        <taxon>Diversisporales</taxon>
        <taxon>Gigasporaceae</taxon>
        <taxon>Cetraspora</taxon>
    </lineage>
</organism>
<accession>A0ACA9KJP5</accession>
<proteinExistence type="predicted"/>
<name>A0ACA9KJP5_9GLOM</name>